<dbReference type="EMBL" id="JABCLB010000884">
    <property type="protein sequence ID" value="NMU82632.1"/>
    <property type="molecule type" value="Genomic_DNA"/>
</dbReference>
<reference evidence="2 3" key="1">
    <citation type="submission" date="2020-04" db="EMBL/GenBank/DDBJ databases">
        <title>Whole-genome sequencing of Vibrio spp. from China reveals different genetic environments of blaCTX-M-14 among diverse lineages.</title>
        <authorList>
            <person name="Zheng Z."/>
            <person name="Ye L."/>
            <person name="Chen S."/>
        </authorList>
    </citation>
    <scope>NUCLEOTIDE SEQUENCE [LARGE SCALE GENOMIC DNA]</scope>
    <source>
        <strain evidence="2 3">Vb0551</strain>
    </source>
</reference>
<gene>
    <name evidence="2" type="ORF">HKB16_07025</name>
</gene>
<keyword evidence="1" id="KW-0472">Membrane</keyword>
<keyword evidence="1" id="KW-0812">Transmembrane</keyword>
<accession>A0A7Y0SFL9</accession>
<proteinExistence type="predicted"/>
<dbReference type="AlphaFoldDB" id="A0A7Y0SFL9"/>
<feature type="transmembrane region" description="Helical" evidence="1">
    <location>
        <begin position="12"/>
        <end position="30"/>
    </location>
</feature>
<sequence length="45" mass="5037">MSDDYISIKDRMKSFAVGLGVMMVIAFLLLKGGDLIGYLAEYYDL</sequence>
<dbReference type="RefSeq" id="WP_021823223.1">
    <property type="nucleotide sequence ID" value="NZ_CABMHD010000004.1"/>
</dbReference>
<organism evidence="2 3">
    <name type="scientific">Vibrio parahaemolyticus</name>
    <dbReference type="NCBI Taxonomy" id="670"/>
    <lineage>
        <taxon>Bacteria</taxon>
        <taxon>Pseudomonadati</taxon>
        <taxon>Pseudomonadota</taxon>
        <taxon>Gammaproteobacteria</taxon>
        <taxon>Vibrionales</taxon>
        <taxon>Vibrionaceae</taxon>
        <taxon>Vibrio</taxon>
    </lineage>
</organism>
<name>A0A7Y0SFL9_VIBPH</name>
<dbReference type="Proteomes" id="UP000518904">
    <property type="component" value="Unassembled WGS sequence"/>
</dbReference>
<evidence type="ECO:0000313" key="3">
    <source>
        <dbReference type="Proteomes" id="UP000518904"/>
    </source>
</evidence>
<evidence type="ECO:0000256" key="1">
    <source>
        <dbReference type="SAM" id="Phobius"/>
    </source>
</evidence>
<evidence type="ECO:0000313" key="2">
    <source>
        <dbReference type="EMBL" id="NMU82632.1"/>
    </source>
</evidence>
<protein>
    <submittedName>
        <fullName evidence="2">Uncharacterized protein</fullName>
    </submittedName>
</protein>
<dbReference type="GeneID" id="300177340"/>
<keyword evidence="1" id="KW-1133">Transmembrane helix</keyword>
<comment type="caution">
    <text evidence="2">The sequence shown here is derived from an EMBL/GenBank/DDBJ whole genome shotgun (WGS) entry which is preliminary data.</text>
</comment>